<evidence type="ECO:0000256" key="1">
    <source>
        <dbReference type="ARBA" id="ARBA00004496"/>
    </source>
</evidence>
<dbReference type="GO" id="GO:0009401">
    <property type="term" value="P:phosphoenolpyruvate-dependent sugar phosphotransferase system"/>
    <property type="evidence" value="ECO:0007669"/>
    <property type="project" value="UniProtKB-KW"/>
</dbReference>
<evidence type="ECO:0000256" key="4">
    <source>
        <dbReference type="ARBA" id="ARBA00022597"/>
    </source>
</evidence>
<dbReference type="InterPro" id="IPR033887">
    <property type="entry name" value="PTS_IIA_man"/>
</dbReference>
<dbReference type="AlphaFoldDB" id="A0A6N7V1V7"/>
<gene>
    <name evidence="9" type="ORF">FYJ55_05090</name>
</gene>
<protein>
    <submittedName>
        <fullName evidence="9">PTS sugar transporter subunit IIA</fullName>
    </submittedName>
</protein>
<dbReference type="InterPro" id="IPR004701">
    <property type="entry name" value="PTS_EIIA_man-typ"/>
</dbReference>
<dbReference type="Pfam" id="PF03610">
    <property type="entry name" value="EIIA-man"/>
    <property type="match status" value="1"/>
</dbReference>
<dbReference type="SUPFAM" id="SSF53062">
    <property type="entry name" value="PTS system fructose IIA component-like"/>
    <property type="match status" value="1"/>
</dbReference>
<dbReference type="GO" id="GO:0005737">
    <property type="term" value="C:cytoplasm"/>
    <property type="evidence" value="ECO:0007669"/>
    <property type="project" value="UniProtKB-SubCell"/>
</dbReference>
<dbReference type="EMBL" id="VUMR01000020">
    <property type="protein sequence ID" value="MSS56283.1"/>
    <property type="molecule type" value="Genomic_DNA"/>
</dbReference>
<organism evidence="9 10">
    <name type="scientific">Holdemanella porci</name>
    <dbReference type="NCBI Taxonomy" id="2652276"/>
    <lineage>
        <taxon>Bacteria</taxon>
        <taxon>Bacillati</taxon>
        <taxon>Bacillota</taxon>
        <taxon>Erysipelotrichia</taxon>
        <taxon>Erysipelotrichales</taxon>
        <taxon>Erysipelotrichaceae</taxon>
        <taxon>Holdemanella</taxon>
    </lineage>
</organism>
<keyword evidence="3" id="KW-0963">Cytoplasm</keyword>
<dbReference type="GO" id="GO:0016301">
    <property type="term" value="F:kinase activity"/>
    <property type="evidence" value="ECO:0007669"/>
    <property type="project" value="UniProtKB-KW"/>
</dbReference>
<evidence type="ECO:0000256" key="6">
    <source>
        <dbReference type="ARBA" id="ARBA00022683"/>
    </source>
</evidence>
<sequence>MVGILITGHGHFASGIASSVELIMQSLEGIEVVDFPQGDTATELKENMHNALSKFDDEIVVFADLLSGSPFNTAVMEALENDKIQVVYGTNLGMLIECIMMRNMGSSAIEIANKACEVGQTQIGKFEKQLESEDDSSDEEW</sequence>
<name>A0A6N7V1V7_9FIRM</name>
<accession>A0A6N7V1V7</accession>
<dbReference type="PANTHER" id="PTHR33799">
    <property type="entry name" value="PTS PERMEASE-RELATED-RELATED"/>
    <property type="match status" value="1"/>
</dbReference>
<dbReference type="Gene3D" id="3.40.50.510">
    <property type="entry name" value="Phosphotransferase system, mannose-type IIA component"/>
    <property type="match status" value="1"/>
</dbReference>
<comment type="caution">
    <text evidence="9">The sequence shown here is derived from an EMBL/GenBank/DDBJ whole genome shotgun (WGS) entry which is preliminary data.</text>
</comment>
<keyword evidence="7" id="KW-0418">Kinase</keyword>
<keyword evidence="4 9" id="KW-0762">Sugar transport</keyword>
<evidence type="ECO:0000256" key="3">
    <source>
        <dbReference type="ARBA" id="ARBA00022490"/>
    </source>
</evidence>
<dbReference type="PROSITE" id="PS51096">
    <property type="entry name" value="PTS_EIIA_TYPE_4"/>
    <property type="match status" value="1"/>
</dbReference>
<keyword evidence="6" id="KW-0598">Phosphotransferase system</keyword>
<feature type="domain" description="PTS EIIA type-4" evidence="8">
    <location>
        <begin position="1"/>
        <end position="123"/>
    </location>
</feature>
<dbReference type="CDD" id="cd00006">
    <property type="entry name" value="PTS_IIA_man"/>
    <property type="match status" value="1"/>
</dbReference>
<dbReference type="GO" id="GO:0016020">
    <property type="term" value="C:membrane"/>
    <property type="evidence" value="ECO:0007669"/>
    <property type="project" value="InterPro"/>
</dbReference>
<reference evidence="9 10" key="1">
    <citation type="submission" date="2019-08" db="EMBL/GenBank/DDBJ databases">
        <title>In-depth cultivation of the pig gut microbiome towards novel bacterial diversity and tailored functional studies.</title>
        <authorList>
            <person name="Wylensek D."/>
            <person name="Hitch T.C.A."/>
            <person name="Clavel T."/>
        </authorList>
    </citation>
    <scope>NUCLEOTIDE SEQUENCE [LARGE SCALE GENOMIC DNA]</scope>
    <source>
        <strain evidence="9 10">LKV-472-APC-3</strain>
    </source>
</reference>
<evidence type="ECO:0000313" key="10">
    <source>
        <dbReference type="Proteomes" id="UP000434241"/>
    </source>
</evidence>
<dbReference type="InterPro" id="IPR051471">
    <property type="entry name" value="Bacterial_PTS_sugar_comp"/>
</dbReference>
<comment type="subcellular location">
    <subcellularLocation>
        <location evidence="1">Cytoplasm</location>
    </subcellularLocation>
</comment>
<evidence type="ECO:0000313" key="9">
    <source>
        <dbReference type="EMBL" id="MSS56283.1"/>
    </source>
</evidence>
<evidence type="ECO:0000256" key="7">
    <source>
        <dbReference type="ARBA" id="ARBA00022777"/>
    </source>
</evidence>
<dbReference type="PANTHER" id="PTHR33799:SF1">
    <property type="entry name" value="PTS SYSTEM MANNOSE-SPECIFIC EIIAB COMPONENT-RELATED"/>
    <property type="match status" value="1"/>
</dbReference>
<keyword evidence="10" id="KW-1185">Reference proteome</keyword>
<evidence type="ECO:0000256" key="5">
    <source>
        <dbReference type="ARBA" id="ARBA00022679"/>
    </source>
</evidence>
<evidence type="ECO:0000256" key="2">
    <source>
        <dbReference type="ARBA" id="ARBA00022448"/>
    </source>
</evidence>
<dbReference type="GeneID" id="93158665"/>
<proteinExistence type="predicted"/>
<keyword evidence="5" id="KW-0808">Transferase</keyword>
<dbReference type="Proteomes" id="UP000434241">
    <property type="component" value="Unassembled WGS sequence"/>
</dbReference>
<dbReference type="RefSeq" id="WP_154555928.1">
    <property type="nucleotide sequence ID" value="NZ_VUMR01000020.1"/>
</dbReference>
<keyword evidence="2" id="KW-0813">Transport</keyword>
<evidence type="ECO:0000259" key="8">
    <source>
        <dbReference type="PROSITE" id="PS51096"/>
    </source>
</evidence>
<dbReference type="InterPro" id="IPR036662">
    <property type="entry name" value="PTS_EIIA_man-typ_sf"/>
</dbReference>